<evidence type="ECO:0000313" key="3">
    <source>
        <dbReference type="Proteomes" id="UP000887159"/>
    </source>
</evidence>
<keyword evidence="1" id="KW-1133">Transmembrane helix</keyword>
<keyword evidence="1" id="KW-0472">Membrane</keyword>
<protein>
    <submittedName>
        <fullName evidence="2">Uncharacterized protein</fullName>
    </submittedName>
</protein>
<evidence type="ECO:0000256" key="1">
    <source>
        <dbReference type="SAM" id="Phobius"/>
    </source>
</evidence>
<dbReference type="Proteomes" id="UP000887159">
    <property type="component" value="Unassembled WGS sequence"/>
</dbReference>
<dbReference type="EMBL" id="BMAU01021144">
    <property type="protein sequence ID" value="GFX92318.1"/>
    <property type="molecule type" value="Genomic_DNA"/>
</dbReference>
<dbReference type="AlphaFoldDB" id="A0A8X6RC76"/>
<name>A0A8X6RC76_TRICX</name>
<proteinExistence type="predicted"/>
<accession>A0A8X6RC76</accession>
<organism evidence="2 3">
    <name type="scientific">Trichonephila clavipes</name>
    <name type="common">Golden silk orbweaver</name>
    <name type="synonym">Nephila clavipes</name>
    <dbReference type="NCBI Taxonomy" id="2585209"/>
    <lineage>
        <taxon>Eukaryota</taxon>
        <taxon>Metazoa</taxon>
        <taxon>Ecdysozoa</taxon>
        <taxon>Arthropoda</taxon>
        <taxon>Chelicerata</taxon>
        <taxon>Arachnida</taxon>
        <taxon>Araneae</taxon>
        <taxon>Araneomorphae</taxon>
        <taxon>Entelegynae</taxon>
        <taxon>Araneoidea</taxon>
        <taxon>Nephilidae</taxon>
        <taxon>Trichonephila</taxon>
    </lineage>
</organism>
<keyword evidence="3" id="KW-1185">Reference proteome</keyword>
<sequence length="105" mass="11574">MCKGTGYRLTILNDNVNVRKQISEDISKFILNIAIKYNLPTQACTQSQLVRGPADMGLQFLFMDDNAPCHRTVAAYICASYICSSICASAAVAQWLRYPTMAGMS</sequence>
<comment type="caution">
    <text evidence="2">The sequence shown here is derived from an EMBL/GenBank/DDBJ whole genome shotgun (WGS) entry which is preliminary data.</text>
</comment>
<reference evidence="2" key="1">
    <citation type="submission" date="2020-08" db="EMBL/GenBank/DDBJ databases">
        <title>Multicomponent nature underlies the extraordinary mechanical properties of spider dragline silk.</title>
        <authorList>
            <person name="Kono N."/>
            <person name="Nakamura H."/>
            <person name="Mori M."/>
            <person name="Yoshida Y."/>
            <person name="Ohtoshi R."/>
            <person name="Malay A.D."/>
            <person name="Moran D.A.P."/>
            <person name="Tomita M."/>
            <person name="Numata K."/>
            <person name="Arakawa K."/>
        </authorList>
    </citation>
    <scope>NUCLEOTIDE SEQUENCE</scope>
</reference>
<gene>
    <name evidence="2" type="ORF">TNCV_1112451</name>
</gene>
<evidence type="ECO:0000313" key="2">
    <source>
        <dbReference type="EMBL" id="GFX92318.1"/>
    </source>
</evidence>
<keyword evidence="1" id="KW-0812">Transmembrane</keyword>
<feature type="transmembrane region" description="Helical" evidence="1">
    <location>
        <begin position="73"/>
        <end position="96"/>
    </location>
</feature>